<dbReference type="EMBL" id="CAJPWZ010002497">
    <property type="protein sequence ID" value="CAG2238908.1"/>
    <property type="molecule type" value="Genomic_DNA"/>
</dbReference>
<sequence length="200" mass="21520">MIRCSCDFLGLSCLFCNQVANVTDCLTQKALCTDSDEVCNLISTTFGKRTSKRTIGCSQCCNSPPNSEGIPCNGYLCKQAPVAAGNTCGICDRVGDPHDCAVDQTCQPSETCGVTTVFSGGALKHKLGCEQKSACDVLLKEYQSTHRPTIGKRADHGDLVLCIACCNGLGCNKKECQEVIKSTFGKSLYFRINTYLQKVD</sequence>
<dbReference type="OrthoDB" id="6050511at2759"/>
<dbReference type="Proteomes" id="UP000683360">
    <property type="component" value="Unassembled WGS sequence"/>
</dbReference>
<evidence type="ECO:0000313" key="1">
    <source>
        <dbReference type="EMBL" id="CAG2238908.1"/>
    </source>
</evidence>
<organism evidence="1 2">
    <name type="scientific">Mytilus edulis</name>
    <name type="common">Blue mussel</name>
    <dbReference type="NCBI Taxonomy" id="6550"/>
    <lineage>
        <taxon>Eukaryota</taxon>
        <taxon>Metazoa</taxon>
        <taxon>Spiralia</taxon>
        <taxon>Lophotrochozoa</taxon>
        <taxon>Mollusca</taxon>
        <taxon>Bivalvia</taxon>
        <taxon>Autobranchia</taxon>
        <taxon>Pteriomorphia</taxon>
        <taxon>Mytilida</taxon>
        <taxon>Mytiloidea</taxon>
        <taxon>Mytilidae</taxon>
        <taxon>Mytilinae</taxon>
        <taxon>Mytilus</taxon>
    </lineage>
</organism>
<accession>A0A8S3U9M1</accession>
<keyword evidence="2" id="KW-1185">Reference proteome</keyword>
<gene>
    <name evidence="1" type="ORF">MEDL_51310</name>
</gene>
<comment type="caution">
    <text evidence="1">The sequence shown here is derived from an EMBL/GenBank/DDBJ whole genome shotgun (WGS) entry which is preliminary data.</text>
</comment>
<proteinExistence type="predicted"/>
<dbReference type="AlphaFoldDB" id="A0A8S3U9M1"/>
<protein>
    <submittedName>
        <fullName evidence="1">Uncharacterized protein</fullName>
    </submittedName>
</protein>
<name>A0A8S3U9M1_MYTED</name>
<evidence type="ECO:0000313" key="2">
    <source>
        <dbReference type="Proteomes" id="UP000683360"/>
    </source>
</evidence>
<reference evidence="1" key="1">
    <citation type="submission" date="2021-03" db="EMBL/GenBank/DDBJ databases">
        <authorList>
            <person name="Bekaert M."/>
        </authorList>
    </citation>
    <scope>NUCLEOTIDE SEQUENCE</scope>
</reference>